<evidence type="ECO:0000256" key="1">
    <source>
        <dbReference type="SAM" id="MobiDB-lite"/>
    </source>
</evidence>
<dbReference type="EMBL" id="CACVBM020001274">
    <property type="protein sequence ID" value="CAA7042916.1"/>
    <property type="molecule type" value="Genomic_DNA"/>
</dbReference>
<dbReference type="InterPro" id="IPR057670">
    <property type="entry name" value="SH3_retrovirus"/>
</dbReference>
<proteinExistence type="predicted"/>
<gene>
    <name evidence="3" type="ORF">MERR_LOCUS30151</name>
</gene>
<dbReference type="PANTHER" id="PTHR11439">
    <property type="entry name" value="GAG-POL-RELATED RETROTRANSPOSON"/>
    <property type="match status" value="1"/>
</dbReference>
<dbReference type="InterPro" id="IPR043502">
    <property type="entry name" value="DNA/RNA_pol_sf"/>
</dbReference>
<dbReference type="Proteomes" id="UP000467841">
    <property type="component" value="Unassembled WGS sequence"/>
</dbReference>
<feature type="domain" description="Integrase catalytic" evidence="2">
    <location>
        <begin position="1"/>
        <end position="63"/>
    </location>
</feature>
<dbReference type="CDD" id="cd09272">
    <property type="entry name" value="RNase_HI_RT_Ty1"/>
    <property type="match status" value="1"/>
</dbReference>
<dbReference type="AlphaFoldDB" id="A0A6D2JSZ4"/>
<dbReference type="InterPro" id="IPR001584">
    <property type="entry name" value="Integrase_cat-core"/>
</dbReference>
<dbReference type="Gene3D" id="3.30.420.10">
    <property type="entry name" value="Ribonuclease H-like superfamily/Ribonuclease H"/>
    <property type="match status" value="1"/>
</dbReference>
<comment type="caution">
    <text evidence="3">The sequence shown here is derived from an EMBL/GenBank/DDBJ whole genome shotgun (WGS) entry which is preliminary data.</text>
</comment>
<dbReference type="SUPFAM" id="SSF53098">
    <property type="entry name" value="Ribonuclease H-like"/>
    <property type="match status" value="1"/>
</dbReference>
<accession>A0A6D2JSZ4</accession>
<dbReference type="SUPFAM" id="SSF56672">
    <property type="entry name" value="DNA/RNA polymerases"/>
    <property type="match status" value="1"/>
</dbReference>
<dbReference type="GO" id="GO:0015074">
    <property type="term" value="P:DNA integration"/>
    <property type="evidence" value="ECO:0007669"/>
    <property type="project" value="InterPro"/>
</dbReference>
<dbReference type="OrthoDB" id="1109722at2759"/>
<dbReference type="InterPro" id="IPR012337">
    <property type="entry name" value="RNaseH-like_sf"/>
</dbReference>
<dbReference type="InterPro" id="IPR013103">
    <property type="entry name" value="RVT_2"/>
</dbReference>
<dbReference type="Pfam" id="PF25597">
    <property type="entry name" value="SH3_retrovirus"/>
    <property type="match status" value="1"/>
</dbReference>
<reference evidence="3" key="1">
    <citation type="submission" date="2020-01" db="EMBL/GenBank/DDBJ databases">
        <authorList>
            <person name="Mishra B."/>
        </authorList>
    </citation>
    <scope>NUCLEOTIDE SEQUENCE [LARGE SCALE GENOMIC DNA]</scope>
</reference>
<feature type="region of interest" description="Disordered" evidence="1">
    <location>
        <begin position="170"/>
        <end position="239"/>
    </location>
</feature>
<evidence type="ECO:0000313" key="3">
    <source>
        <dbReference type="EMBL" id="CAA7042916.1"/>
    </source>
</evidence>
<protein>
    <recommendedName>
        <fullName evidence="2">Integrase catalytic domain-containing protein</fullName>
    </recommendedName>
</protein>
<feature type="compositionally biased region" description="Polar residues" evidence="1">
    <location>
        <begin position="204"/>
        <end position="216"/>
    </location>
</feature>
<keyword evidence="4" id="KW-1185">Reference proteome</keyword>
<dbReference type="InterPro" id="IPR036397">
    <property type="entry name" value="RNaseH_sf"/>
</dbReference>
<dbReference type="GO" id="GO:0003676">
    <property type="term" value="F:nucleic acid binding"/>
    <property type="evidence" value="ECO:0007669"/>
    <property type="project" value="InterPro"/>
</dbReference>
<evidence type="ECO:0000259" key="2">
    <source>
        <dbReference type="PROSITE" id="PS50994"/>
    </source>
</evidence>
<dbReference type="PROSITE" id="PS50994">
    <property type="entry name" value="INTEGRASE"/>
    <property type="match status" value="1"/>
</dbReference>
<name>A0A6D2JSZ4_9BRAS</name>
<dbReference type="Pfam" id="PF07727">
    <property type="entry name" value="RVT_2"/>
    <property type="match status" value="1"/>
</dbReference>
<organism evidence="3 4">
    <name type="scientific">Microthlaspi erraticum</name>
    <dbReference type="NCBI Taxonomy" id="1685480"/>
    <lineage>
        <taxon>Eukaryota</taxon>
        <taxon>Viridiplantae</taxon>
        <taxon>Streptophyta</taxon>
        <taxon>Embryophyta</taxon>
        <taxon>Tracheophyta</taxon>
        <taxon>Spermatophyta</taxon>
        <taxon>Magnoliopsida</taxon>
        <taxon>eudicotyledons</taxon>
        <taxon>Gunneridae</taxon>
        <taxon>Pentapetalae</taxon>
        <taxon>rosids</taxon>
        <taxon>malvids</taxon>
        <taxon>Brassicales</taxon>
        <taxon>Brassicaceae</taxon>
        <taxon>Coluteocarpeae</taxon>
        <taxon>Microthlaspi</taxon>
    </lineage>
</organism>
<sequence length="728" mass="84272">MVELQSERRVKKLITDNGLEFCNFRFDSFCKQEGIVRHKTCTYTPQQNGVAERLNRSIMNKVRIIEFEITEERWTSAAPNLSNLRVFGCVAYVHSDEGKLNPRAKKGIFTGYPEGVKGFRVWLLDEKKVTISRNVVFREDVMYKDIKDSSSTSGMQFIPVLSDELASDLAGNNRESGTTVQGGAPQDQNEREPDTEQVTESEEATGNSDQNLSNYQLAKDRTRRDTKKPARLQDYQVDDEEDEDIAGYAYVVIEDGGRPEPGNFQEALRDRDSDKWMNAADDEMDSLRKNETWKLVDRVKTQRAIGCRWIFTRKAGIVGVENPRFKARLVAKGYSQKEGIDYQEIFSPVVKHVSIRFLLSAVVHFNMELQQMDVKTAFLHGFLDETIYMEQPEGYVDERYPEKVCLLQRSLYGLKQSPRQWNTRFDNFMQSHGYIRSEYDSCIYFKELKKNEYVYLLLYVDDILIASVDKTYVKELKELLSSEFEMKDLGEAKKILGMEITRDRVKGTLTISQEGYVSKVLGNFGMDQSKPVSTPMGAHLRFQAATEEEFQDQFREMEKVPYQSAVGSLMYSMIGTRPDLAYAVGLVCRFMSKPIKEHWLGVKWILRLRNRSRQEEIDFKFSVHAWWKYDQLEIKSTEDSSVMNNRVRDTVDIYSDSQSAIALAKNAVHHERTKHVDIKFHFLRDLINEGKIRVLKIATEYNPADIFTKVIPVGKFQEALELLRIRDE</sequence>
<evidence type="ECO:0000313" key="4">
    <source>
        <dbReference type="Proteomes" id="UP000467841"/>
    </source>
</evidence>